<accession>A0A7W7AAP6</accession>
<comment type="caution">
    <text evidence="2">The sequence shown here is derived from an EMBL/GenBank/DDBJ whole genome shotgun (WGS) entry which is preliminary data.</text>
</comment>
<name>A0A7W7AAP6_9SPHN</name>
<dbReference type="RefSeq" id="WP_144907667.1">
    <property type="nucleotide sequence ID" value="NZ_JACHOA010000003.1"/>
</dbReference>
<organism evidence="2 3">
    <name type="scientific">Novosphingobium taihuense</name>
    <dbReference type="NCBI Taxonomy" id="260085"/>
    <lineage>
        <taxon>Bacteria</taxon>
        <taxon>Pseudomonadati</taxon>
        <taxon>Pseudomonadota</taxon>
        <taxon>Alphaproteobacteria</taxon>
        <taxon>Sphingomonadales</taxon>
        <taxon>Sphingomonadaceae</taxon>
        <taxon>Novosphingobium</taxon>
    </lineage>
</organism>
<evidence type="ECO:0000313" key="2">
    <source>
        <dbReference type="EMBL" id="MBB4613386.1"/>
    </source>
</evidence>
<feature type="compositionally biased region" description="Acidic residues" evidence="1">
    <location>
        <begin position="560"/>
        <end position="570"/>
    </location>
</feature>
<dbReference type="Proteomes" id="UP000538566">
    <property type="component" value="Unassembled WGS sequence"/>
</dbReference>
<evidence type="ECO:0000256" key="1">
    <source>
        <dbReference type="SAM" id="MobiDB-lite"/>
    </source>
</evidence>
<reference evidence="2 3" key="1">
    <citation type="submission" date="2020-08" db="EMBL/GenBank/DDBJ databases">
        <title>Genomic Encyclopedia of Type Strains, Phase IV (KMG-IV): sequencing the most valuable type-strain genomes for metagenomic binning, comparative biology and taxonomic classification.</title>
        <authorList>
            <person name="Goeker M."/>
        </authorList>
    </citation>
    <scope>NUCLEOTIDE SEQUENCE [LARGE SCALE GENOMIC DNA]</scope>
    <source>
        <strain evidence="2 3">DSM 17507</strain>
    </source>
</reference>
<dbReference type="EMBL" id="JACHOA010000003">
    <property type="protein sequence ID" value="MBB4613386.1"/>
    <property type="molecule type" value="Genomic_DNA"/>
</dbReference>
<dbReference type="AlphaFoldDB" id="A0A7W7AAP6"/>
<proteinExistence type="predicted"/>
<dbReference type="OrthoDB" id="9816265at2"/>
<keyword evidence="3" id="KW-1185">Reference proteome</keyword>
<evidence type="ECO:0008006" key="4">
    <source>
        <dbReference type="Google" id="ProtNLM"/>
    </source>
</evidence>
<evidence type="ECO:0000313" key="3">
    <source>
        <dbReference type="Proteomes" id="UP000538566"/>
    </source>
</evidence>
<protein>
    <recommendedName>
        <fullName evidence="4">Methyl-accepting chemotaxis protein</fullName>
    </recommendedName>
</protein>
<gene>
    <name evidence="2" type="ORF">GGR37_001661</name>
</gene>
<sequence>MAVLKLVAPTPPDAPDPASLKDDIQAILDPMNECFNSASTQLCHAVGRIDSIVTALTEVARIFDGGVGSDAIDGLRKAASSLLNVREVVKQRSGEITILHDAAREVRTSTAEVLRCLQVLDIYGMNVKITASGLPQFMEFADAMRAKLGQGSRELEGLEHMLVALTKSLHEMSQNDRLLDLECSKVFPQVPDTLMREAGNLQAHQASLGQMARVISATAMAIQTELHAAIAAIQIGDRVRQRFEHIVKGLDLIERALADAALPSHEAGPALAVLAALSVAAATEYSRDTAELSGSLVRLRAQCDKLGELNHGGSGDGDRDMLVRIETSVGEAHVLLRQLDRANSEGMATQDFILRTVDEVNKRARSISMLRLDVQHMAINIGLSCRTAQGVGRPVMVIANEIRTYSDRLDSIADTILGTQRQLSEPCHRLQERSVDNAAASGDLLGTFLATISDCNQKGQVAMALVETEAQELRTNLTSAMSLLEEASSLERSMLRVGETLGHDHAREAGTDHATVNINQGILDQLARTYTMADEREVHNRSIAPAYTPIVTVPPSPTEGFDDDEDDGLF</sequence>
<feature type="region of interest" description="Disordered" evidence="1">
    <location>
        <begin position="549"/>
        <end position="570"/>
    </location>
</feature>